<dbReference type="STRING" id="51351.M4DLN8"/>
<reference evidence="2" key="3">
    <citation type="submission" date="2023-03" db="UniProtKB">
        <authorList>
            <consortium name="EnsemblPlants"/>
        </authorList>
    </citation>
    <scope>IDENTIFICATION</scope>
    <source>
        <strain evidence="2">cv. Chiifu-401-42</strain>
    </source>
</reference>
<evidence type="ECO:0000256" key="1">
    <source>
        <dbReference type="SAM" id="MobiDB-lite"/>
    </source>
</evidence>
<dbReference type="OMA" id="MTRIAFQ"/>
<reference evidence="2 3" key="2">
    <citation type="journal article" date="2018" name="Hortic Res">
        <title>Improved Brassica rapa reference genome by single-molecule sequencing and chromosome conformation capture technologies.</title>
        <authorList>
            <person name="Zhang L."/>
            <person name="Cai X."/>
            <person name="Wu J."/>
            <person name="Liu M."/>
            <person name="Grob S."/>
            <person name="Cheng F."/>
            <person name="Liang J."/>
            <person name="Cai C."/>
            <person name="Liu Z."/>
            <person name="Liu B."/>
            <person name="Wang F."/>
            <person name="Li S."/>
            <person name="Liu F."/>
            <person name="Li X."/>
            <person name="Cheng L."/>
            <person name="Yang W."/>
            <person name="Li M.H."/>
            <person name="Grossniklaus U."/>
            <person name="Zheng H."/>
            <person name="Wang X."/>
        </authorList>
    </citation>
    <scope>NUCLEOTIDE SEQUENCE [LARGE SCALE GENOMIC DNA]</scope>
    <source>
        <strain evidence="2 3">cv. Chiifu-401-42</strain>
    </source>
</reference>
<reference evidence="2 3" key="1">
    <citation type="journal article" date="2011" name="Nat. Genet.">
        <title>The genome of the mesopolyploid crop species Brassica rapa.</title>
        <authorList>
            <consortium name="Brassica rapa Genome Sequencing Project Consortium"/>
            <person name="Wang X."/>
            <person name="Wang H."/>
            <person name="Wang J."/>
            <person name="Sun R."/>
            <person name="Wu J."/>
            <person name="Liu S."/>
            <person name="Bai Y."/>
            <person name="Mun J.H."/>
            <person name="Bancroft I."/>
            <person name="Cheng F."/>
            <person name="Huang S."/>
            <person name="Li X."/>
            <person name="Hua W."/>
            <person name="Wang J."/>
            <person name="Wang X."/>
            <person name="Freeling M."/>
            <person name="Pires J.C."/>
            <person name="Paterson A.H."/>
            <person name="Chalhoub B."/>
            <person name="Wang B."/>
            <person name="Hayward A."/>
            <person name="Sharpe A.G."/>
            <person name="Park B.S."/>
            <person name="Weisshaar B."/>
            <person name="Liu B."/>
            <person name="Li B."/>
            <person name="Liu B."/>
            <person name="Tong C."/>
            <person name="Song C."/>
            <person name="Duran C."/>
            <person name="Peng C."/>
            <person name="Geng C."/>
            <person name="Koh C."/>
            <person name="Lin C."/>
            <person name="Edwards D."/>
            <person name="Mu D."/>
            <person name="Shen D."/>
            <person name="Soumpourou E."/>
            <person name="Li F."/>
            <person name="Fraser F."/>
            <person name="Conant G."/>
            <person name="Lassalle G."/>
            <person name="King G.J."/>
            <person name="Bonnema G."/>
            <person name="Tang H."/>
            <person name="Wang H."/>
            <person name="Belcram H."/>
            <person name="Zhou H."/>
            <person name="Hirakawa H."/>
            <person name="Abe H."/>
            <person name="Guo H."/>
            <person name="Wang H."/>
            <person name="Jin H."/>
            <person name="Parkin I.A."/>
            <person name="Batley J."/>
            <person name="Kim J.S."/>
            <person name="Just J."/>
            <person name="Li J."/>
            <person name="Xu J."/>
            <person name="Deng J."/>
            <person name="Kim J.A."/>
            <person name="Li J."/>
            <person name="Yu J."/>
            <person name="Meng J."/>
            <person name="Wang J."/>
            <person name="Min J."/>
            <person name="Poulain J."/>
            <person name="Wang J."/>
            <person name="Hatakeyama K."/>
            <person name="Wu K."/>
            <person name="Wang L."/>
            <person name="Fang L."/>
            <person name="Trick M."/>
            <person name="Links M.G."/>
            <person name="Zhao M."/>
            <person name="Jin M."/>
            <person name="Ramchiary N."/>
            <person name="Drou N."/>
            <person name="Berkman P.J."/>
            <person name="Cai Q."/>
            <person name="Huang Q."/>
            <person name="Li R."/>
            <person name="Tabata S."/>
            <person name="Cheng S."/>
            <person name="Zhang S."/>
            <person name="Zhang S."/>
            <person name="Huang S."/>
            <person name="Sato S."/>
            <person name="Sun S."/>
            <person name="Kwon S.J."/>
            <person name="Choi S.R."/>
            <person name="Lee T.H."/>
            <person name="Fan W."/>
            <person name="Zhao X."/>
            <person name="Tan X."/>
            <person name="Xu X."/>
            <person name="Wang Y."/>
            <person name="Qiu Y."/>
            <person name="Yin Y."/>
            <person name="Li Y."/>
            <person name="Du Y."/>
            <person name="Liao Y."/>
            <person name="Lim Y."/>
            <person name="Narusaka Y."/>
            <person name="Wang Y."/>
            <person name="Wang Z."/>
            <person name="Li Z."/>
            <person name="Wang Z."/>
            <person name="Xiong Z."/>
            <person name="Zhang Z."/>
        </authorList>
    </citation>
    <scope>NUCLEOTIDE SEQUENCE [LARGE SCALE GENOMIC DNA]</scope>
    <source>
        <strain evidence="2 3">cv. Chiifu-401-42</strain>
    </source>
</reference>
<dbReference type="HOGENOM" id="CLU_2501118_0_0_1"/>
<dbReference type="Gramene" id="Bra017419.1">
    <property type="protein sequence ID" value="Bra017419.1-P"/>
    <property type="gene ID" value="Bra017419"/>
</dbReference>
<organism evidence="2 3">
    <name type="scientific">Brassica campestris</name>
    <name type="common">Field mustard</name>
    <dbReference type="NCBI Taxonomy" id="3711"/>
    <lineage>
        <taxon>Eukaryota</taxon>
        <taxon>Viridiplantae</taxon>
        <taxon>Streptophyta</taxon>
        <taxon>Embryophyta</taxon>
        <taxon>Tracheophyta</taxon>
        <taxon>Spermatophyta</taxon>
        <taxon>Magnoliopsida</taxon>
        <taxon>eudicotyledons</taxon>
        <taxon>Gunneridae</taxon>
        <taxon>Pentapetalae</taxon>
        <taxon>rosids</taxon>
        <taxon>malvids</taxon>
        <taxon>Brassicales</taxon>
        <taxon>Brassicaceae</taxon>
        <taxon>Brassiceae</taxon>
        <taxon>Brassica</taxon>
    </lineage>
</organism>
<evidence type="ECO:0000313" key="2">
    <source>
        <dbReference type="EnsemblPlants" id="Bra017419.1-P"/>
    </source>
</evidence>
<protein>
    <submittedName>
        <fullName evidence="2">Uncharacterized protein</fullName>
    </submittedName>
</protein>
<evidence type="ECO:0000313" key="3">
    <source>
        <dbReference type="Proteomes" id="UP000011750"/>
    </source>
</evidence>
<name>M4DLN8_BRACM</name>
<dbReference type="EnsemblPlants" id="Bra017419.1">
    <property type="protein sequence ID" value="Bra017419.1-P"/>
    <property type="gene ID" value="Bra017419"/>
</dbReference>
<proteinExistence type="predicted"/>
<feature type="region of interest" description="Disordered" evidence="1">
    <location>
        <begin position="26"/>
        <end position="50"/>
    </location>
</feature>
<dbReference type="InParanoid" id="M4DLN8"/>
<keyword evidence="3" id="KW-1185">Reference proteome</keyword>
<dbReference type="Proteomes" id="UP000011750">
    <property type="component" value="Chromosome A09"/>
</dbReference>
<sequence>MGTEMTRIAFQEPSKNGTPLMLITPMQSPMSYAPSSPGTQASELSKKELQMKTRREIKVEVEKVKGRLHDRLMKRLSAVECKAEEK</sequence>
<accession>M4DLN8</accession>
<dbReference type="AlphaFoldDB" id="M4DLN8"/>
<feature type="compositionally biased region" description="Polar residues" evidence="1">
    <location>
        <begin position="26"/>
        <end position="43"/>
    </location>
</feature>